<dbReference type="InterPro" id="IPR015068">
    <property type="entry name" value="DUF1877"/>
</dbReference>
<protein>
    <submittedName>
        <fullName evidence="1">YfbM family protein</fullName>
    </submittedName>
</protein>
<dbReference type="SUPFAM" id="SSF111069">
    <property type="entry name" value="Hypothetical protein yfbM"/>
    <property type="match status" value="1"/>
</dbReference>
<name>A0ABP8U240_9ACTN</name>
<evidence type="ECO:0000313" key="1">
    <source>
        <dbReference type="EMBL" id="GAA4622087.1"/>
    </source>
</evidence>
<gene>
    <name evidence="1" type="ORF">GCM10023196_012850</name>
</gene>
<accession>A0ABP8U240</accession>
<keyword evidence="2" id="KW-1185">Reference proteome</keyword>
<dbReference type="Proteomes" id="UP001501442">
    <property type="component" value="Unassembled WGS sequence"/>
</dbReference>
<reference evidence="2" key="1">
    <citation type="journal article" date="2019" name="Int. J. Syst. Evol. Microbiol.">
        <title>The Global Catalogue of Microorganisms (GCM) 10K type strain sequencing project: providing services to taxonomists for standard genome sequencing and annotation.</title>
        <authorList>
            <consortium name="The Broad Institute Genomics Platform"/>
            <consortium name="The Broad Institute Genome Sequencing Center for Infectious Disease"/>
            <person name="Wu L."/>
            <person name="Ma J."/>
        </authorList>
    </citation>
    <scope>NUCLEOTIDE SEQUENCE [LARGE SCALE GENOMIC DNA]</scope>
    <source>
        <strain evidence="2">JCM 17939</strain>
    </source>
</reference>
<proteinExistence type="predicted"/>
<dbReference type="RefSeq" id="WP_345429709.1">
    <property type="nucleotide sequence ID" value="NZ_BAABHK010000002.1"/>
</dbReference>
<organism evidence="1 2">
    <name type="scientific">Actinoallomurus vinaceus</name>
    <dbReference type="NCBI Taxonomy" id="1080074"/>
    <lineage>
        <taxon>Bacteria</taxon>
        <taxon>Bacillati</taxon>
        <taxon>Actinomycetota</taxon>
        <taxon>Actinomycetes</taxon>
        <taxon>Streptosporangiales</taxon>
        <taxon>Thermomonosporaceae</taxon>
        <taxon>Actinoallomurus</taxon>
    </lineage>
</organism>
<evidence type="ECO:0000313" key="2">
    <source>
        <dbReference type="Proteomes" id="UP001501442"/>
    </source>
</evidence>
<dbReference type="EMBL" id="BAABHK010000002">
    <property type="protein sequence ID" value="GAA4622087.1"/>
    <property type="molecule type" value="Genomic_DNA"/>
</dbReference>
<dbReference type="Gene3D" id="3.40.1760.10">
    <property type="entry name" value="YfbM-like super family"/>
    <property type="match status" value="1"/>
</dbReference>
<dbReference type="Pfam" id="PF08974">
    <property type="entry name" value="DUF1877"/>
    <property type="match status" value="1"/>
</dbReference>
<dbReference type="InterPro" id="IPR035944">
    <property type="entry name" value="YfbM-like_sf"/>
</dbReference>
<sequence>MSMVLSFTRVTPEELDRAIADPEWAEGYLCDPDLPFCDLDKAWAGIQFLLDAAEVNVDLYDDGLPIDADCTLLGWDGGMVADAARALSATPFEELAGHYDPRKMTEAQIYPWVWREDVPDYLRHFHRELVAFFQAAAASGDAAIRSFSF</sequence>
<comment type="caution">
    <text evidence="1">The sequence shown here is derived from an EMBL/GenBank/DDBJ whole genome shotgun (WGS) entry which is preliminary data.</text>
</comment>